<protein>
    <submittedName>
        <fullName evidence="1">Uncharacterized protein</fullName>
    </submittedName>
</protein>
<dbReference type="Proteomes" id="UP000070612">
    <property type="component" value="Unassembled WGS sequence"/>
</dbReference>
<proteinExistence type="predicted"/>
<name>A0A132PCT2_9MYCO</name>
<gene>
    <name evidence="1" type="ORF">AFM11_31900</name>
</gene>
<dbReference type="AlphaFoldDB" id="A0A132PCT2"/>
<evidence type="ECO:0000313" key="2">
    <source>
        <dbReference type="Proteomes" id="UP000070612"/>
    </source>
</evidence>
<dbReference type="Gene3D" id="3.40.190.10">
    <property type="entry name" value="Periplasmic binding protein-like II"/>
    <property type="match status" value="3"/>
</dbReference>
<sequence length="337" mass="37712">MLSLSFASAVNERTRPIMEGTVTAEGISLNPLVSDPAETFWRMLRFGDFDICEMSISSLLMAVERGADLVAIPAFPSRRFMHIELVCHRESGIEKPEDLAGKRLGVGEYQQTAALWTRGILDHDFGVSQYDIQWYMERTPDRSHGAATGFEPPEGISLSFVPPDKSLATMLAAHEIDAALVKRAMRKPASNVVERSAHMKVSPAEFRKVTRPVFADPLAEGQRFYRAHGFVPVNHTYVVRGDVAREHPWVPFNIYQAMLRAKDVAERDLVKAVPLSLIFPEQYLQRTEELLGPNLFPYGIEANRAALETIADYSHEQGLTKKRADVNSLFAPSTLDL</sequence>
<comment type="caution">
    <text evidence="1">The sequence shown here is derived from an EMBL/GenBank/DDBJ whole genome shotgun (WGS) entry which is preliminary data.</text>
</comment>
<reference evidence="1 2" key="1">
    <citation type="submission" date="2015-07" db="EMBL/GenBank/DDBJ databases">
        <title>A draft genome sequence of Mycobacterium wolinskyi.</title>
        <authorList>
            <person name="de Man T.J."/>
            <person name="Perry K.A."/>
            <person name="Coulliette A.D."/>
            <person name="Jensen B."/>
            <person name="Toney N.C."/>
            <person name="Limbago B.M."/>
            <person name="Noble-Wang J."/>
        </authorList>
    </citation>
    <scope>NUCLEOTIDE SEQUENCE [LARGE SCALE GENOMIC DNA]</scope>
    <source>
        <strain evidence="1 2">CDC_01</strain>
    </source>
</reference>
<dbReference type="Pfam" id="PF12974">
    <property type="entry name" value="Phosphonate-bd"/>
    <property type="match status" value="1"/>
</dbReference>
<dbReference type="PATRIC" id="fig|59750.3.peg.4706"/>
<dbReference type="SUPFAM" id="SSF53850">
    <property type="entry name" value="Periplasmic binding protein-like II"/>
    <property type="match status" value="1"/>
</dbReference>
<dbReference type="RefSeq" id="WP_067857784.1">
    <property type="nucleotide sequence ID" value="NZ_LGTW01000030.1"/>
</dbReference>
<keyword evidence="2" id="KW-1185">Reference proteome</keyword>
<accession>A0A132PCT2</accession>
<organism evidence="1 2">
    <name type="scientific">Mycolicibacterium wolinskyi</name>
    <dbReference type="NCBI Taxonomy" id="59750"/>
    <lineage>
        <taxon>Bacteria</taxon>
        <taxon>Bacillati</taxon>
        <taxon>Actinomycetota</taxon>
        <taxon>Actinomycetes</taxon>
        <taxon>Mycobacteriales</taxon>
        <taxon>Mycobacteriaceae</taxon>
        <taxon>Mycolicibacterium</taxon>
    </lineage>
</organism>
<dbReference type="EMBL" id="LGTW01000030">
    <property type="protein sequence ID" value="KWX20148.1"/>
    <property type="molecule type" value="Genomic_DNA"/>
</dbReference>
<evidence type="ECO:0000313" key="1">
    <source>
        <dbReference type="EMBL" id="KWX20148.1"/>
    </source>
</evidence>